<keyword evidence="2" id="KW-0732">Signal</keyword>
<name>A0A2P5ELK5_TREOI</name>
<proteinExistence type="predicted"/>
<comment type="caution">
    <text evidence="3">The sequence shown here is derived from an EMBL/GenBank/DDBJ whole genome shotgun (WGS) entry which is preliminary data.</text>
</comment>
<evidence type="ECO:0000256" key="1">
    <source>
        <dbReference type="SAM" id="MobiDB-lite"/>
    </source>
</evidence>
<evidence type="ECO:0008006" key="5">
    <source>
        <dbReference type="Google" id="ProtNLM"/>
    </source>
</evidence>
<feature type="chain" id="PRO_5015143126" description="Transmembrane protein" evidence="2">
    <location>
        <begin position="23"/>
        <end position="80"/>
    </location>
</feature>
<dbReference type="OrthoDB" id="1877702at2759"/>
<evidence type="ECO:0000313" key="3">
    <source>
        <dbReference type="EMBL" id="PON86389.1"/>
    </source>
</evidence>
<accession>A0A2P5ELK5</accession>
<feature type="signal peptide" evidence="2">
    <location>
        <begin position="1"/>
        <end position="22"/>
    </location>
</feature>
<sequence>MGIAPRFCFCLMLTSLVISCFAGRGPPGINENKLVTEDYEDPRANPRHDPSIPPPLPLPATTNATAIHNGSDIYDILPAN</sequence>
<evidence type="ECO:0000313" key="4">
    <source>
        <dbReference type="Proteomes" id="UP000237000"/>
    </source>
</evidence>
<feature type="compositionally biased region" description="Basic and acidic residues" evidence="1">
    <location>
        <begin position="41"/>
        <end position="50"/>
    </location>
</feature>
<dbReference type="AlphaFoldDB" id="A0A2P5ELK5"/>
<gene>
    <name evidence="3" type="ORF">TorRG33x02_178410</name>
</gene>
<feature type="region of interest" description="Disordered" evidence="1">
    <location>
        <begin position="40"/>
        <end position="61"/>
    </location>
</feature>
<reference evidence="4" key="1">
    <citation type="submission" date="2016-06" db="EMBL/GenBank/DDBJ databases">
        <title>Parallel loss of symbiosis genes in relatives of nitrogen-fixing non-legume Parasponia.</title>
        <authorList>
            <person name="Van Velzen R."/>
            <person name="Holmer R."/>
            <person name="Bu F."/>
            <person name="Rutten L."/>
            <person name="Van Zeijl A."/>
            <person name="Liu W."/>
            <person name="Santuari L."/>
            <person name="Cao Q."/>
            <person name="Sharma T."/>
            <person name="Shen D."/>
            <person name="Roswanjaya Y."/>
            <person name="Wardhani T."/>
            <person name="Kalhor M.S."/>
            <person name="Jansen J."/>
            <person name="Van den Hoogen J."/>
            <person name="Gungor B."/>
            <person name="Hartog M."/>
            <person name="Hontelez J."/>
            <person name="Verver J."/>
            <person name="Yang W.-C."/>
            <person name="Schijlen E."/>
            <person name="Repin R."/>
            <person name="Schilthuizen M."/>
            <person name="Schranz E."/>
            <person name="Heidstra R."/>
            <person name="Miyata K."/>
            <person name="Fedorova E."/>
            <person name="Kohlen W."/>
            <person name="Bisseling T."/>
            <person name="Smit S."/>
            <person name="Geurts R."/>
        </authorList>
    </citation>
    <scope>NUCLEOTIDE SEQUENCE [LARGE SCALE GENOMIC DNA]</scope>
    <source>
        <strain evidence="4">cv. RG33-2</strain>
    </source>
</reference>
<dbReference type="PROSITE" id="PS51257">
    <property type="entry name" value="PROKAR_LIPOPROTEIN"/>
    <property type="match status" value="1"/>
</dbReference>
<evidence type="ECO:0000256" key="2">
    <source>
        <dbReference type="SAM" id="SignalP"/>
    </source>
</evidence>
<dbReference type="InParanoid" id="A0A2P5ELK5"/>
<organism evidence="3 4">
    <name type="scientific">Trema orientale</name>
    <name type="common">Charcoal tree</name>
    <name type="synonym">Celtis orientalis</name>
    <dbReference type="NCBI Taxonomy" id="63057"/>
    <lineage>
        <taxon>Eukaryota</taxon>
        <taxon>Viridiplantae</taxon>
        <taxon>Streptophyta</taxon>
        <taxon>Embryophyta</taxon>
        <taxon>Tracheophyta</taxon>
        <taxon>Spermatophyta</taxon>
        <taxon>Magnoliopsida</taxon>
        <taxon>eudicotyledons</taxon>
        <taxon>Gunneridae</taxon>
        <taxon>Pentapetalae</taxon>
        <taxon>rosids</taxon>
        <taxon>fabids</taxon>
        <taxon>Rosales</taxon>
        <taxon>Cannabaceae</taxon>
        <taxon>Trema</taxon>
    </lineage>
</organism>
<dbReference type="Proteomes" id="UP000237000">
    <property type="component" value="Unassembled WGS sequence"/>
</dbReference>
<protein>
    <recommendedName>
        <fullName evidence="5">Transmembrane protein</fullName>
    </recommendedName>
</protein>
<dbReference type="EMBL" id="JXTC01000133">
    <property type="protein sequence ID" value="PON86389.1"/>
    <property type="molecule type" value="Genomic_DNA"/>
</dbReference>
<keyword evidence="4" id="KW-1185">Reference proteome</keyword>